<dbReference type="RefSeq" id="WP_284259815.1">
    <property type="nucleotide sequence ID" value="NZ_BSOS01000099.1"/>
</dbReference>
<dbReference type="InterPro" id="IPR007159">
    <property type="entry name" value="SpoVT-AbrB_dom"/>
</dbReference>
<gene>
    <name evidence="2" type="ORF">GCM10010909_36390</name>
</gene>
<evidence type="ECO:0000313" key="2">
    <source>
        <dbReference type="EMBL" id="GLR68957.1"/>
    </source>
</evidence>
<proteinExistence type="predicted"/>
<dbReference type="InterPro" id="IPR037914">
    <property type="entry name" value="SpoVT-AbrB_sf"/>
</dbReference>
<dbReference type="NCBIfam" id="TIGR01439">
    <property type="entry name" value="lp_hng_hel_AbrB"/>
    <property type="match status" value="1"/>
</dbReference>
<dbReference type="Proteomes" id="UP001156641">
    <property type="component" value="Unassembled WGS sequence"/>
</dbReference>
<feature type="domain" description="SpoVT-AbrB" evidence="1">
    <location>
        <begin position="4"/>
        <end position="50"/>
    </location>
</feature>
<dbReference type="EMBL" id="BSOS01000099">
    <property type="protein sequence ID" value="GLR68957.1"/>
    <property type="molecule type" value="Genomic_DNA"/>
</dbReference>
<comment type="caution">
    <text evidence="2">The sequence shown here is derived from an EMBL/GenBank/DDBJ whole genome shotgun (WGS) entry which is preliminary data.</text>
</comment>
<protein>
    <recommendedName>
        <fullName evidence="1">SpoVT-AbrB domain-containing protein</fullName>
    </recommendedName>
</protein>
<accession>A0ABQ6AB13</accession>
<reference evidence="3" key="1">
    <citation type="journal article" date="2019" name="Int. J. Syst. Evol. Microbiol.">
        <title>The Global Catalogue of Microorganisms (GCM) 10K type strain sequencing project: providing services to taxonomists for standard genome sequencing and annotation.</title>
        <authorList>
            <consortium name="The Broad Institute Genomics Platform"/>
            <consortium name="The Broad Institute Genome Sequencing Center for Infectious Disease"/>
            <person name="Wu L."/>
            <person name="Ma J."/>
        </authorList>
    </citation>
    <scope>NUCLEOTIDE SEQUENCE [LARGE SCALE GENOMIC DNA]</scope>
    <source>
        <strain evidence="3">NBRC 112502</strain>
    </source>
</reference>
<dbReference type="SUPFAM" id="SSF89447">
    <property type="entry name" value="AbrB/MazE/MraZ-like"/>
    <property type="match status" value="1"/>
</dbReference>
<keyword evidence="3" id="KW-1185">Reference proteome</keyword>
<dbReference type="Pfam" id="PF04014">
    <property type="entry name" value="MazE_antitoxin"/>
    <property type="match status" value="1"/>
</dbReference>
<dbReference type="SMART" id="SM00966">
    <property type="entry name" value="SpoVT_AbrB"/>
    <property type="match status" value="1"/>
</dbReference>
<evidence type="ECO:0000259" key="1">
    <source>
        <dbReference type="SMART" id="SM00966"/>
    </source>
</evidence>
<name>A0ABQ6AB13_9PROT</name>
<evidence type="ECO:0000313" key="3">
    <source>
        <dbReference type="Proteomes" id="UP001156641"/>
    </source>
</evidence>
<dbReference type="Gene3D" id="2.10.260.10">
    <property type="match status" value="1"/>
</dbReference>
<sequence length="73" mass="8029">MITSKLTSKAQTTIPQAVRHHLGLKEGDMLGFVLEGERVVLCKPLAPQPGAVAEMAVFNEWESEADKRSFYGL</sequence>
<organism evidence="2 3">
    <name type="scientific">Acidocella aquatica</name>
    <dbReference type="NCBI Taxonomy" id="1922313"/>
    <lineage>
        <taxon>Bacteria</taxon>
        <taxon>Pseudomonadati</taxon>
        <taxon>Pseudomonadota</taxon>
        <taxon>Alphaproteobacteria</taxon>
        <taxon>Acetobacterales</taxon>
        <taxon>Acidocellaceae</taxon>
        <taxon>Acidocella</taxon>
    </lineage>
</organism>